<dbReference type="InterPro" id="IPR052028">
    <property type="entry name" value="HipA_Ser/Thr_kinase"/>
</dbReference>
<dbReference type="PANTHER" id="PTHR37419:SF1">
    <property type="entry name" value="SERINE_THREONINE-PROTEIN KINASE TOXIN HIPA"/>
    <property type="match status" value="1"/>
</dbReference>
<name>A0ABU0LJP5_XANAG</name>
<gene>
    <name evidence="6" type="ORF">QOZ94_004171</name>
</gene>
<evidence type="ECO:0000259" key="5">
    <source>
        <dbReference type="Pfam" id="PF13657"/>
    </source>
</evidence>
<dbReference type="GO" id="GO:0004674">
    <property type="term" value="F:protein serine/threonine kinase activity"/>
    <property type="evidence" value="ECO:0007669"/>
    <property type="project" value="UniProtKB-EC"/>
</dbReference>
<feature type="domain" description="HipA N-terminal subdomain 1" evidence="5">
    <location>
        <begin position="19"/>
        <end position="124"/>
    </location>
</feature>
<evidence type="ECO:0000313" key="6">
    <source>
        <dbReference type="EMBL" id="MDQ0507348.1"/>
    </source>
</evidence>
<dbReference type="InterPro" id="IPR012893">
    <property type="entry name" value="HipA-like_C"/>
</dbReference>
<keyword evidence="3 6" id="KW-0418">Kinase</keyword>
<keyword evidence="2 6" id="KW-0808">Transferase</keyword>
<dbReference type="Pfam" id="PF13657">
    <property type="entry name" value="Couple_hipA"/>
    <property type="match status" value="1"/>
</dbReference>
<keyword evidence="7" id="KW-1185">Reference proteome</keyword>
<evidence type="ECO:0000256" key="3">
    <source>
        <dbReference type="ARBA" id="ARBA00022777"/>
    </source>
</evidence>
<organism evidence="6 7">
    <name type="scientific">Xanthobacter agilis</name>
    <dbReference type="NCBI Taxonomy" id="47492"/>
    <lineage>
        <taxon>Bacteria</taxon>
        <taxon>Pseudomonadati</taxon>
        <taxon>Pseudomonadota</taxon>
        <taxon>Alphaproteobacteria</taxon>
        <taxon>Hyphomicrobiales</taxon>
        <taxon>Xanthobacteraceae</taxon>
        <taxon>Xanthobacter</taxon>
    </lineage>
</organism>
<comment type="similarity">
    <text evidence="1">Belongs to the HipA Ser/Thr kinase family.</text>
</comment>
<protein>
    <submittedName>
        <fullName evidence="6">Serine/threonine-protein kinase HipA</fullName>
        <ecNumber evidence="6">2.7.11.1</ecNumber>
    </submittedName>
</protein>
<dbReference type="NCBIfam" id="TIGR03071">
    <property type="entry name" value="couple_hipA"/>
    <property type="match status" value="1"/>
</dbReference>
<dbReference type="PANTHER" id="PTHR37419">
    <property type="entry name" value="SERINE/THREONINE-PROTEIN KINASE TOXIN HIPA"/>
    <property type="match status" value="1"/>
</dbReference>
<dbReference type="InterPro" id="IPR017508">
    <property type="entry name" value="HipA_N1"/>
</dbReference>
<accession>A0ABU0LJP5</accession>
<evidence type="ECO:0000259" key="4">
    <source>
        <dbReference type="Pfam" id="PF07804"/>
    </source>
</evidence>
<comment type="caution">
    <text evidence="6">The sequence shown here is derived from an EMBL/GenBank/DDBJ whole genome shotgun (WGS) entry which is preliminary data.</text>
</comment>
<sequence length="427" mass="46367">MAKTAAVLGVHLLGADGHARHIGILSRANDKATAFLVDEAYLRDPDRSILSLGWLVPGDEEATRARLAGRGDKIGLHGHLPPWFAGLLPEGALRDLVMAEMGPGDHDQFDLLTRLGGDLPGAVLIAPETDAATSAGPLHLERIHGLELPQPEGVVKFSLAGVQLKFSATPAGERLTAPARAGEGRCILKVPTSRHPGLPEAEHAAMTLSRMIGINTASCRLIPTKAIDGIPDQFLNEGQQALVIDRFDRPTGGGRIHIEDAGQIVGAVGERKYTMATYETILNMIRRFSTDWRADVLEGIRRIVADVLIGNGDNHLKNWSFIFPAPGEIRLSPAYDIVPTVLYAPGDTLALRFAGTHNFANVTFRRFRRVAEFLGLDPDWIEKEVCAAVIDALDKWPSAAKEFLDDTRSKRLIQRLDTLALVTEARA</sequence>
<reference evidence="6 7" key="1">
    <citation type="submission" date="2023-07" db="EMBL/GenBank/DDBJ databases">
        <title>Genomic Encyclopedia of Type Strains, Phase IV (KMG-IV): sequencing the most valuable type-strain genomes for metagenomic binning, comparative biology and taxonomic classification.</title>
        <authorList>
            <person name="Goeker M."/>
        </authorList>
    </citation>
    <scope>NUCLEOTIDE SEQUENCE [LARGE SCALE GENOMIC DNA]</scope>
    <source>
        <strain evidence="6 7">DSM 3770</strain>
    </source>
</reference>
<feature type="domain" description="HipA-like C-terminal" evidence="4">
    <location>
        <begin position="157"/>
        <end position="392"/>
    </location>
</feature>
<dbReference type="EC" id="2.7.11.1" evidence="6"/>
<evidence type="ECO:0000313" key="7">
    <source>
        <dbReference type="Proteomes" id="UP001241747"/>
    </source>
</evidence>
<evidence type="ECO:0000256" key="1">
    <source>
        <dbReference type="ARBA" id="ARBA00010164"/>
    </source>
</evidence>
<dbReference type="Gene3D" id="1.10.1070.20">
    <property type="match status" value="1"/>
</dbReference>
<evidence type="ECO:0000256" key="2">
    <source>
        <dbReference type="ARBA" id="ARBA00022679"/>
    </source>
</evidence>
<dbReference type="Pfam" id="PF07804">
    <property type="entry name" value="HipA_C"/>
    <property type="match status" value="1"/>
</dbReference>
<dbReference type="Proteomes" id="UP001241747">
    <property type="component" value="Unassembled WGS sequence"/>
</dbReference>
<proteinExistence type="inferred from homology"/>
<dbReference type="EMBL" id="JAUSVY010000016">
    <property type="protein sequence ID" value="MDQ0507348.1"/>
    <property type="molecule type" value="Genomic_DNA"/>
</dbReference>
<dbReference type="RefSeq" id="WP_237347685.1">
    <property type="nucleotide sequence ID" value="NZ_JABWGX010000046.1"/>
</dbReference>